<gene>
    <name evidence="1" type="ORF">Salat_1438700</name>
</gene>
<protein>
    <submittedName>
        <fullName evidence="1">Uncharacterized protein</fullName>
    </submittedName>
</protein>
<reference evidence="1" key="1">
    <citation type="submission" date="2020-06" db="EMBL/GenBank/DDBJ databases">
        <authorList>
            <person name="Li T."/>
            <person name="Hu X."/>
            <person name="Zhang T."/>
            <person name="Song X."/>
            <person name="Zhang H."/>
            <person name="Dai N."/>
            <person name="Sheng W."/>
            <person name="Hou X."/>
            <person name="Wei L."/>
        </authorList>
    </citation>
    <scope>NUCLEOTIDE SEQUENCE</scope>
    <source>
        <strain evidence="1">3651</strain>
        <tissue evidence="1">Leaf</tissue>
    </source>
</reference>
<evidence type="ECO:0000313" key="2">
    <source>
        <dbReference type="Proteomes" id="UP001293254"/>
    </source>
</evidence>
<accession>A0AAE1YAJ8</accession>
<dbReference type="Proteomes" id="UP001293254">
    <property type="component" value="Unassembled WGS sequence"/>
</dbReference>
<dbReference type="AlphaFoldDB" id="A0AAE1YAJ8"/>
<dbReference type="EMBL" id="JACGWO010000005">
    <property type="protein sequence ID" value="KAK4426700.1"/>
    <property type="molecule type" value="Genomic_DNA"/>
</dbReference>
<proteinExistence type="predicted"/>
<sequence>MRNAIIWLGDHASSHLQTILSLRRPELRLRSSNLPRCMAVPALSSKVIAKTLTKRLLLNEEDTLILAGSSTAFETHCGHLLVTKCILSLDLSIIMHMLWLDTLNLKQMVNSLPPILQ</sequence>
<evidence type="ECO:0000313" key="1">
    <source>
        <dbReference type="EMBL" id="KAK4426700.1"/>
    </source>
</evidence>
<name>A0AAE1YAJ8_9LAMI</name>
<comment type="caution">
    <text evidence="1">The sequence shown here is derived from an EMBL/GenBank/DDBJ whole genome shotgun (WGS) entry which is preliminary data.</text>
</comment>
<organism evidence="1 2">
    <name type="scientific">Sesamum alatum</name>
    <dbReference type="NCBI Taxonomy" id="300844"/>
    <lineage>
        <taxon>Eukaryota</taxon>
        <taxon>Viridiplantae</taxon>
        <taxon>Streptophyta</taxon>
        <taxon>Embryophyta</taxon>
        <taxon>Tracheophyta</taxon>
        <taxon>Spermatophyta</taxon>
        <taxon>Magnoliopsida</taxon>
        <taxon>eudicotyledons</taxon>
        <taxon>Gunneridae</taxon>
        <taxon>Pentapetalae</taxon>
        <taxon>asterids</taxon>
        <taxon>lamiids</taxon>
        <taxon>Lamiales</taxon>
        <taxon>Pedaliaceae</taxon>
        <taxon>Sesamum</taxon>
    </lineage>
</organism>
<keyword evidence="2" id="KW-1185">Reference proteome</keyword>
<reference evidence="1" key="2">
    <citation type="journal article" date="2024" name="Plant">
        <title>Genomic evolution and insights into agronomic trait innovations of Sesamum species.</title>
        <authorList>
            <person name="Miao H."/>
            <person name="Wang L."/>
            <person name="Qu L."/>
            <person name="Liu H."/>
            <person name="Sun Y."/>
            <person name="Le M."/>
            <person name="Wang Q."/>
            <person name="Wei S."/>
            <person name="Zheng Y."/>
            <person name="Lin W."/>
            <person name="Duan Y."/>
            <person name="Cao H."/>
            <person name="Xiong S."/>
            <person name="Wang X."/>
            <person name="Wei L."/>
            <person name="Li C."/>
            <person name="Ma Q."/>
            <person name="Ju M."/>
            <person name="Zhao R."/>
            <person name="Li G."/>
            <person name="Mu C."/>
            <person name="Tian Q."/>
            <person name="Mei H."/>
            <person name="Zhang T."/>
            <person name="Gao T."/>
            <person name="Zhang H."/>
        </authorList>
    </citation>
    <scope>NUCLEOTIDE SEQUENCE</scope>
    <source>
        <strain evidence="1">3651</strain>
    </source>
</reference>